<dbReference type="GO" id="GO:0061775">
    <property type="term" value="F:cohesin loader activity"/>
    <property type="evidence" value="ECO:0007669"/>
    <property type="project" value="InterPro"/>
</dbReference>
<feature type="compositionally biased region" description="Polar residues" evidence="7">
    <location>
        <begin position="36"/>
        <end position="50"/>
    </location>
</feature>
<feature type="compositionally biased region" description="Polar residues" evidence="7">
    <location>
        <begin position="512"/>
        <end position="531"/>
    </location>
</feature>
<feature type="compositionally biased region" description="Polar residues" evidence="7">
    <location>
        <begin position="1"/>
        <end position="12"/>
    </location>
</feature>
<feature type="region of interest" description="Disordered" evidence="7">
    <location>
        <begin position="1978"/>
        <end position="1998"/>
    </location>
</feature>
<comment type="similarity">
    <text evidence="2 6">Belongs to the SCC2/Nipped-B family.</text>
</comment>
<feature type="compositionally biased region" description="Low complexity" evidence="7">
    <location>
        <begin position="19"/>
        <end position="35"/>
    </location>
</feature>
<keyword evidence="5 6" id="KW-0131">Cell cycle</keyword>
<name>A0A0P1BID9_9BASI</name>
<feature type="compositionally biased region" description="Polar residues" evidence="7">
    <location>
        <begin position="268"/>
        <end position="288"/>
    </location>
</feature>
<feature type="compositionally biased region" description="Basic residues" evidence="7">
    <location>
        <begin position="961"/>
        <end position="973"/>
    </location>
</feature>
<dbReference type="PANTHER" id="PTHR21704">
    <property type="entry name" value="NIPPED-B-LIKE PROTEIN DELANGIN SCC2-RELATED"/>
    <property type="match status" value="1"/>
</dbReference>
<protein>
    <recommendedName>
        <fullName evidence="6">Sister chromatid cohesion protein</fullName>
    </recommendedName>
</protein>
<keyword evidence="4 6" id="KW-0539">Nucleus</keyword>
<evidence type="ECO:0000313" key="10">
    <source>
        <dbReference type="Proteomes" id="UP000054845"/>
    </source>
</evidence>
<feature type="compositionally biased region" description="Polar residues" evidence="7">
    <location>
        <begin position="122"/>
        <end position="156"/>
    </location>
</feature>
<dbReference type="SUPFAM" id="SSF48371">
    <property type="entry name" value="ARM repeat"/>
    <property type="match status" value="1"/>
</dbReference>
<feature type="compositionally biased region" description="Polar residues" evidence="7">
    <location>
        <begin position="67"/>
        <end position="95"/>
    </location>
</feature>
<dbReference type="GO" id="GO:0090694">
    <property type="term" value="C:Scc2-Scc4 cohesin loading complex"/>
    <property type="evidence" value="ECO:0007669"/>
    <property type="project" value="TreeGrafter"/>
</dbReference>
<proteinExistence type="inferred from homology"/>
<evidence type="ECO:0000256" key="3">
    <source>
        <dbReference type="ARBA" id="ARBA00022737"/>
    </source>
</evidence>
<evidence type="ECO:0000256" key="1">
    <source>
        <dbReference type="ARBA" id="ARBA00004123"/>
    </source>
</evidence>
<feature type="compositionally biased region" description="Polar residues" evidence="7">
    <location>
        <begin position="611"/>
        <end position="621"/>
    </location>
</feature>
<evidence type="ECO:0000256" key="2">
    <source>
        <dbReference type="ARBA" id="ARBA00009252"/>
    </source>
</evidence>
<dbReference type="GO" id="GO:0140588">
    <property type="term" value="P:chromatin looping"/>
    <property type="evidence" value="ECO:0007669"/>
    <property type="project" value="InterPro"/>
</dbReference>
<feature type="compositionally biased region" description="Basic and acidic residues" evidence="7">
    <location>
        <begin position="547"/>
        <end position="557"/>
    </location>
</feature>
<keyword evidence="10" id="KW-1185">Reference proteome</keyword>
<feature type="domain" description="Sister chromatid cohesion C-terminal" evidence="8">
    <location>
        <begin position="1716"/>
        <end position="1902"/>
    </location>
</feature>
<dbReference type="InterPro" id="IPR016024">
    <property type="entry name" value="ARM-type_fold"/>
</dbReference>
<dbReference type="GO" id="GO:1990414">
    <property type="term" value="P:replication-born double-strand break repair via sister chromatid exchange"/>
    <property type="evidence" value="ECO:0007669"/>
    <property type="project" value="TreeGrafter"/>
</dbReference>
<evidence type="ECO:0000256" key="5">
    <source>
        <dbReference type="ARBA" id="ARBA00023306"/>
    </source>
</evidence>
<evidence type="ECO:0000313" key="9">
    <source>
        <dbReference type="EMBL" id="CEH15817.1"/>
    </source>
</evidence>
<feature type="compositionally biased region" description="Polar residues" evidence="7">
    <location>
        <begin position="1157"/>
        <end position="1170"/>
    </location>
</feature>
<dbReference type="InterPro" id="IPR026003">
    <property type="entry name" value="Cohesin_HEAT"/>
</dbReference>
<feature type="compositionally biased region" description="Acidic residues" evidence="7">
    <location>
        <begin position="643"/>
        <end position="670"/>
    </location>
</feature>
<dbReference type="Gene3D" id="1.25.10.10">
    <property type="entry name" value="Leucine-rich Repeat Variant"/>
    <property type="match status" value="1"/>
</dbReference>
<dbReference type="GO" id="GO:0003682">
    <property type="term" value="F:chromatin binding"/>
    <property type="evidence" value="ECO:0007669"/>
    <property type="project" value="TreeGrafter"/>
</dbReference>
<keyword evidence="3 6" id="KW-0677">Repeat</keyword>
<accession>A0A0P1BID9</accession>
<feature type="region of interest" description="Disordered" evidence="7">
    <location>
        <begin position="1157"/>
        <end position="1178"/>
    </location>
</feature>
<sequence length="2131" mass="229498">MAPGSSQTSAQLQLAGLPAQSPASFHQHQSHQFQQNLPLQDNSPSAQPPQSARIPHSPNVQAREHSSPATQQFPGRHLGSQNFTSTPWSSSSAANQAPLANGATDFPSSTFYRPDNSWIASPSNPTSLAPGTLPSSSNLRPQAHQPHSSAFSQPSFPSHPHAHLIPPAPFSSQLSPTWPQGHGYPAMSQPPTAHTTPQSSIPGPPGARSQPITSQHTQQFPQTTHKNGQLSRSDQLASLYALGLSPSYNVNAAQGSFNASRAVPGPPQQQATAQKKNLAQSQGSSFSPPMTPSFKAFSPAAPKSHGHNPSNGSSSQLYTPQGGPAIEAQRSHGGPSAPPPAAYRSSLSDALTFSPPKSHAHLSQSQRMDPRDQAQYAQAMGPQPSPSWRPASQDPRLSQAAASHQANQTRPASGQGRLQEQYADNSHLSSSRTSIPHQQGFGSGSVAFGPALFSGAWNAGHTVPPSTPPRSHPPPGILMESPDPLNVLSPTLGLHSGVPSASRLPSHLMHSNDGSPLALQQSGTNLWGQSPSKPPKHPFNDGSVEVVVDRKLKDKNGPPKPKVAQVRTPSPGKKSGAVVRSPMKRQEIYVDVPSLPSGTWPRERSAGLATPRSQETPSNVVISGPVDQKSRFKVGSPLGAAADYDDDQEYDNQWDSADAEGSDYESDDVDLILTSSSGQNKTPSTSASRGRRHGTMVRISGGLVKSATRRAPTQRLSDLMEDLFEADDSLPDRSDLANMDSRAHLPSPSDQFFELQMGTVRIAENVEVLPVMDASSALASRAKAKTKRKANGQGKARGANKRGRGSSGSASRSPARDSDATPPLEEEEQDAHQNQRASGGFDRGDASASMPGRSPSAAASSLGNPPLDDDPVTQQLALSGRINLITYGVLAADCCLTILTGDELPKHLASEDIVRPAFDAIKHSLERAILPFIEACAGGGSNSVHPLLHLLVHDLAPTAAKKGRTKASTKSGKHVADPSESGRNPGAQACADAFARLFKTTCSALGQIQRLVKLQNMALSESLVISAVYAGIQPFFVLEPESGGLSEGKSEAAKGAARGRQAMTVLGAGLGAMRSLRLPCLNLLRNVFARHQDMRQWIVEEILTSLIKLPDMRKSRRQHALRTGKSIHSVTALLLQLIQAASQGRAVAFQSSIFGSRQSAHPDSQSANQKVSDEEGDEDGVRLEIGQWSRALDGAKQAAREVAAYLMQRVNSSGKVVKTGSDNSYAAIVENLVNDLLATLFLPEWPAAGLLLTSLCRSFIASLDDPKSTPDARGVALDQIGPVAARLQEIQLRIKSSRKKEDYRAILLVCEEVGASSAFMVTQEYLVRSLITALDGQAVGNRTRALRSLGRIAVVDDSLLDDVDIRAAIETRLYDESASVREAALALLGRYALRLPERLESQYPVLCERVNDAGLSVRKRALRLLASIYATSRIQSTRIDACVRIVRCVFDEDNGMQELAVGTIGSLWLNLAAPSEGKPGRPKSGAALLSSKPEEEDVAEAIIDDADDAAVFVLDTSFEVRNTLAANPDSKPDATARLLMSMIALLCEHADFDKIASEDEDPLLCEHADFDKIASEDEDRKHDLRALCGERSVVEEVFALVLGLYQASPDRAFQTTALQSLGFMFRAHPGLITKESTRKIMSRVFHDGDAGERDLLLRIVREFLTSEQRRSSPEAANAKNRASLSSSATRIATPQKVEMNELIGNTETFADTGVSAALIQAYLSNFLEAARDVYNPSIQRTGMDILKFTVHQGVSHPLQCVPTLIALETVPDTSISAKALALHDYLSSKHASILAARYLDFAKESFNYQIVLQSDGPVRGHRFLERSETPVAALRGWYSLLRDKRNTRLDFLRAVVKALDVNTASGRCLEGEVLFARYIAENLAALEYKTLEEVFSVIGFLRTILSVTGMMVHSQVEDELNREDSGDEDDFNEDADAIEVDEMTSEGPQNHGNPADFLDGHSQALSSELSSVGDFSQLVGHSQPRTSMRSGQRRKGGTLATSRAALVMGVALLLRNHLKRLYNLSEEKCKNWQPNKRQSSGADRPATRKLDGRLVALNLEALQGAVPLSAKSVDPFVPPVDENMPNDDMETPLPTQQSRRQVALVQMASFEQLVREEGTLDEPDDKDDDWM</sequence>
<feature type="region of interest" description="Disordered" evidence="7">
    <location>
        <begin position="961"/>
        <end position="985"/>
    </location>
</feature>
<evidence type="ECO:0000256" key="7">
    <source>
        <dbReference type="SAM" id="MobiDB-lite"/>
    </source>
</evidence>
<feature type="compositionally biased region" description="Polar residues" evidence="7">
    <location>
        <begin position="1978"/>
        <end position="1990"/>
    </location>
</feature>
<dbReference type="Proteomes" id="UP000054845">
    <property type="component" value="Unassembled WGS sequence"/>
</dbReference>
<feature type="compositionally biased region" description="Pro residues" evidence="7">
    <location>
        <begin position="465"/>
        <end position="476"/>
    </location>
</feature>
<feature type="region of interest" description="Disordered" evidence="7">
    <location>
        <begin position="122"/>
        <end position="231"/>
    </location>
</feature>
<dbReference type="GO" id="GO:0010468">
    <property type="term" value="P:regulation of gene expression"/>
    <property type="evidence" value="ECO:0007669"/>
    <property type="project" value="InterPro"/>
</dbReference>
<feature type="region of interest" description="Disordered" evidence="7">
    <location>
        <begin position="1"/>
        <end position="108"/>
    </location>
</feature>
<evidence type="ECO:0000256" key="6">
    <source>
        <dbReference type="RuleBase" id="RU364107"/>
    </source>
</evidence>
<dbReference type="GO" id="GO:0034087">
    <property type="term" value="P:establishment of mitotic sister chromatid cohesion"/>
    <property type="evidence" value="ECO:0007669"/>
    <property type="project" value="TreeGrafter"/>
</dbReference>
<dbReference type="EMBL" id="CCYA01000272">
    <property type="protein sequence ID" value="CEH15817.1"/>
    <property type="molecule type" value="Genomic_DNA"/>
</dbReference>
<evidence type="ECO:0000259" key="8">
    <source>
        <dbReference type="Pfam" id="PF12830"/>
    </source>
</evidence>
<dbReference type="InterPro" id="IPR033031">
    <property type="entry name" value="Scc2/Nipped-B"/>
</dbReference>
<feature type="region of interest" description="Disordered" evidence="7">
    <location>
        <begin position="780"/>
        <end position="871"/>
    </location>
</feature>
<dbReference type="OrthoDB" id="418242at2759"/>
<feature type="compositionally biased region" description="Polar residues" evidence="7">
    <location>
        <begin position="210"/>
        <end position="231"/>
    </location>
</feature>
<evidence type="ECO:0000256" key="4">
    <source>
        <dbReference type="ARBA" id="ARBA00023242"/>
    </source>
</evidence>
<feature type="region of interest" description="Disordered" evidence="7">
    <location>
        <begin position="459"/>
        <end position="693"/>
    </location>
</feature>
<reference evidence="10" key="1">
    <citation type="submission" date="2014-09" db="EMBL/GenBank/DDBJ databases">
        <authorList>
            <person name="Sharma Rahul"/>
            <person name="Thines Marco"/>
        </authorList>
    </citation>
    <scope>NUCLEOTIDE SEQUENCE [LARGE SCALE GENOMIC DNA]</scope>
</reference>
<dbReference type="Pfam" id="PF12765">
    <property type="entry name" value="Cohesin_HEAT"/>
    <property type="match status" value="1"/>
</dbReference>
<dbReference type="STRING" id="401625.A0A0P1BID9"/>
<feature type="compositionally biased region" description="Polar residues" evidence="7">
    <location>
        <begin position="400"/>
        <end position="437"/>
    </location>
</feature>
<dbReference type="Pfam" id="PF12830">
    <property type="entry name" value="Nipped-B_C"/>
    <property type="match status" value="1"/>
</dbReference>
<organism evidence="9 10">
    <name type="scientific">Ceraceosorus bombacis</name>
    <dbReference type="NCBI Taxonomy" id="401625"/>
    <lineage>
        <taxon>Eukaryota</taxon>
        <taxon>Fungi</taxon>
        <taxon>Dikarya</taxon>
        <taxon>Basidiomycota</taxon>
        <taxon>Ustilaginomycotina</taxon>
        <taxon>Exobasidiomycetes</taxon>
        <taxon>Ceraceosorales</taxon>
        <taxon>Ceraceosoraceae</taxon>
        <taxon>Ceraceosorus</taxon>
    </lineage>
</organism>
<dbReference type="InterPro" id="IPR024986">
    <property type="entry name" value="Nipped-B_C"/>
</dbReference>
<dbReference type="InterPro" id="IPR011989">
    <property type="entry name" value="ARM-like"/>
</dbReference>
<comment type="subcellular location">
    <subcellularLocation>
        <location evidence="1 6">Nucleus</location>
    </subcellularLocation>
</comment>
<feature type="compositionally biased region" description="Polar residues" evidence="7">
    <location>
        <begin position="189"/>
        <end position="201"/>
    </location>
</feature>
<dbReference type="PANTHER" id="PTHR21704:SF18">
    <property type="entry name" value="NIPPED-B-LIKE PROTEIN"/>
    <property type="match status" value="1"/>
</dbReference>
<feature type="compositionally biased region" description="Polar residues" evidence="7">
    <location>
        <begin position="673"/>
        <end position="688"/>
    </location>
</feature>
<feature type="region of interest" description="Disordered" evidence="7">
    <location>
        <begin position="259"/>
        <end position="442"/>
    </location>
</feature>
<dbReference type="CDD" id="cd23958">
    <property type="entry name" value="SCC2"/>
    <property type="match status" value="1"/>
</dbReference>
<dbReference type="GO" id="GO:0071169">
    <property type="term" value="P:establishment of protein localization to chromatin"/>
    <property type="evidence" value="ECO:0007669"/>
    <property type="project" value="TreeGrafter"/>
</dbReference>